<dbReference type="Proteomes" id="UP000291908">
    <property type="component" value="Genome"/>
</dbReference>
<accession>A0A481S2X2</accession>
<evidence type="ECO:0000313" key="2">
    <source>
        <dbReference type="Proteomes" id="UP000291908"/>
    </source>
</evidence>
<name>A0A481S2X2_9CAUD</name>
<protein>
    <submittedName>
        <fullName evidence="1">Uncharacterized protein</fullName>
    </submittedName>
</protein>
<gene>
    <name evidence="1" type="ORF">vBAbaSD0_20</name>
</gene>
<sequence length="107" mass="12073">MYVSNFLIDGSAFKVAVQNDGVFVKGEQKATFNGIYCCSNTWRHIGEADEGANVIKVVKDGVKHELFFSYTHYRNGRDQLPVSELTLVNLNGGFSPQFPFNYEKSNR</sequence>
<reference evidence="1 2" key="1">
    <citation type="submission" date="2019-01" db="EMBL/GenBank/DDBJ databases">
        <authorList>
            <person name="Yuan Y."/>
            <person name="Xu Y."/>
        </authorList>
    </citation>
    <scope>NUCLEOTIDE SEQUENCE [LARGE SCALE GENOMIC DNA]</scope>
</reference>
<dbReference type="EMBL" id="MK411820">
    <property type="protein sequence ID" value="QBG78714.1"/>
    <property type="molecule type" value="Genomic_DNA"/>
</dbReference>
<organism evidence="1 2">
    <name type="scientific">Acinetobacter phage vB_AbaS_D0</name>
    <dbReference type="NCBI Taxonomy" id="2510492"/>
    <lineage>
        <taxon>Viruses</taxon>
        <taxon>Duplodnaviria</taxon>
        <taxon>Heunggongvirae</taxon>
        <taxon>Uroviricota</taxon>
        <taxon>Caudoviricetes</taxon>
        <taxon>Lokivirus</taxon>
        <taxon>Lokivirus IMEAB3</taxon>
    </lineage>
</organism>
<proteinExistence type="predicted"/>
<evidence type="ECO:0000313" key="1">
    <source>
        <dbReference type="EMBL" id="QBG78714.1"/>
    </source>
</evidence>